<dbReference type="GO" id="GO:1990904">
    <property type="term" value="C:ribonucleoprotein complex"/>
    <property type="evidence" value="ECO:0007669"/>
    <property type="project" value="UniProtKB-KW"/>
</dbReference>
<evidence type="ECO:0000256" key="2">
    <source>
        <dbReference type="ARBA" id="ARBA00023274"/>
    </source>
</evidence>
<dbReference type="CDD" id="cd06088">
    <property type="entry name" value="KOW_RPL14"/>
    <property type="match status" value="1"/>
</dbReference>
<dbReference type="AlphaFoldDB" id="A0A1T4S9Z9"/>
<dbReference type="Gene3D" id="2.30.30.30">
    <property type="match status" value="1"/>
</dbReference>
<protein>
    <recommendedName>
        <fullName evidence="5">Ribosomal protein L14E/L6E/L27E</fullName>
    </recommendedName>
</protein>
<gene>
    <name evidence="3" type="ORF">SAMN02745885_02541</name>
</gene>
<dbReference type="EMBL" id="FUXM01000048">
    <property type="protein sequence ID" value="SKA25059.1"/>
    <property type="molecule type" value="Genomic_DNA"/>
</dbReference>
<name>A0A1T4S9Z9_9FIRM</name>
<reference evidence="4" key="1">
    <citation type="submission" date="2017-02" db="EMBL/GenBank/DDBJ databases">
        <authorList>
            <person name="Varghese N."/>
            <person name="Submissions S."/>
        </authorList>
    </citation>
    <scope>NUCLEOTIDE SEQUENCE [LARGE SCALE GENOMIC DNA]</scope>
    <source>
        <strain evidence="4">DSM 16521</strain>
    </source>
</reference>
<dbReference type="InterPro" id="IPR041985">
    <property type="entry name" value="Ribosomal_eL14_KOW"/>
</dbReference>
<dbReference type="OrthoDB" id="1683515at2"/>
<evidence type="ECO:0000256" key="1">
    <source>
        <dbReference type="ARBA" id="ARBA00022980"/>
    </source>
</evidence>
<evidence type="ECO:0008006" key="5">
    <source>
        <dbReference type="Google" id="ProtNLM"/>
    </source>
</evidence>
<organism evidence="3 4">
    <name type="scientific">Carboxydocella sporoproducens DSM 16521</name>
    <dbReference type="NCBI Taxonomy" id="1121270"/>
    <lineage>
        <taxon>Bacteria</taxon>
        <taxon>Bacillati</taxon>
        <taxon>Bacillota</taxon>
        <taxon>Clostridia</taxon>
        <taxon>Eubacteriales</taxon>
        <taxon>Clostridiales Family XVI. Incertae Sedis</taxon>
        <taxon>Carboxydocella</taxon>
    </lineage>
</organism>
<dbReference type="SUPFAM" id="SSF50104">
    <property type="entry name" value="Translation proteins SH3-like domain"/>
    <property type="match status" value="1"/>
</dbReference>
<sequence length="94" mass="10625">MAEKELQIGQLVYSRAGRDQGRPFLVWDYLSDTMVAVVDGDLRKVESPKKKNIKHLKAMPAIAEEIARKKLAGVRIFNHEVRKALKDLGAIPEQ</sequence>
<evidence type="ECO:0000313" key="4">
    <source>
        <dbReference type="Proteomes" id="UP000189933"/>
    </source>
</evidence>
<accession>A0A1T4S9Z9</accession>
<keyword evidence="1" id="KW-0689">Ribosomal protein</keyword>
<keyword evidence="2" id="KW-0687">Ribonucleoprotein</keyword>
<dbReference type="InterPro" id="IPR008991">
    <property type="entry name" value="Translation_prot_SH3-like_sf"/>
</dbReference>
<dbReference type="Proteomes" id="UP000189933">
    <property type="component" value="Unassembled WGS sequence"/>
</dbReference>
<evidence type="ECO:0000313" key="3">
    <source>
        <dbReference type="EMBL" id="SKA25059.1"/>
    </source>
</evidence>
<dbReference type="RefSeq" id="WP_078666511.1">
    <property type="nucleotide sequence ID" value="NZ_FUXM01000048.1"/>
</dbReference>
<dbReference type="InterPro" id="IPR014722">
    <property type="entry name" value="Rib_uL2_dom2"/>
</dbReference>
<dbReference type="GO" id="GO:0005840">
    <property type="term" value="C:ribosome"/>
    <property type="evidence" value="ECO:0007669"/>
    <property type="project" value="UniProtKB-KW"/>
</dbReference>
<proteinExistence type="predicted"/>
<keyword evidence="4" id="KW-1185">Reference proteome</keyword>